<sequence>MTVANKKVELPHLTSVDRIFKIPLVDSGYHIVTILYGKVKVSLTEGGPTRLSDWFCQSLTPRRFDGSEIVWSKKLQTREDLPPTKDYVQRNVFQPMIKRAESDSSNAKKTITHIKKFRHKLQKRLTQRAIIEAKALKRQGADTLQAIMYMADLIKKEGYTELKKRKSGRGTYASPD</sequence>
<keyword evidence="1" id="KW-1185">Reference proteome</keyword>
<dbReference type="GeneID" id="103519425"/>
<gene>
    <name evidence="2" type="primary">LOC103519425</name>
</gene>
<dbReference type="STRING" id="121845.A0A1S3DK96"/>
<name>A0A1S3DK96_DIACI</name>
<evidence type="ECO:0000313" key="2">
    <source>
        <dbReference type="RefSeq" id="XP_008482734.1"/>
    </source>
</evidence>
<dbReference type="KEGG" id="dci:103519425"/>
<protein>
    <submittedName>
        <fullName evidence="2">Uncharacterized protein LOC103519425</fullName>
    </submittedName>
</protein>
<evidence type="ECO:0000313" key="1">
    <source>
        <dbReference type="Proteomes" id="UP000079169"/>
    </source>
</evidence>
<dbReference type="RefSeq" id="XP_008482734.1">
    <property type="nucleotide sequence ID" value="XM_008484512.1"/>
</dbReference>
<dbReference type="AlphaFoldDB" id="A0A1S3DK96"/>
<reference evidence="2" key="1">
    <citation type="submission" date="2025-08" db="UniProtKB">
        <authorList>
            <consortium name="RefSeq"/>
        </authorList>
    </citation>
    <scope>IDENTIFICATION</scope>
</reference>
<organism evidence="1 2">
    <name type="scientific">Diaphorina citri</name>
    <name type="common">Asian citrus psyllid</name>
    <dbReference type="NCBI Taxonomy" id="121845"/>
    <lineage>
        <taxon>Eukaryota</taxon>
        <taxon>Metazoa</taxon>
        <taxon>Ecdysozoa</taxon>
        <taxon>Arthropoda</taxon>
        <taxon>Hexapoda</taxon>
        <taxon>Insecta</taxon>
        <taxon>Pterygota</taxon>
        <taxon>Neoptera</taxon>
        <taxon>Paraneoptera</taxon>
        <taxon>Hemiptera</taxon>
        <taxon>Sternorrhyncha</taxon>
        <taxon>Psylloidea</taxon>
        <taxon>Psyllidae</taxon>
        <taxon>Diaphorininae</taxon>
        <taxon>Diaphorina</taxon>
    </lineage>
</organism>
<proteinExistence type="predicted"/>
<dbReference type="Proteomes" id="UP000079169">
    <property type="component" value="Unplaced"/>
</dbReference>
<accession>A0A1S3DK96</accession>
<dbReference type="PaxDb" id="121845-A0A1S3DK96"/>